<feature type="chain" id="PRO_5013254418" description="Secreted protein" evidence="1">
    <location>
        <begin position="22"/>
        <end position="90"/>
    </location>
</feature>
<evidence type="ECO:0000313" key="3">
    <source>
        <dbReference type="Proteomes" id="UP000193467"/>
    </source>
</evidence>
<sequence length="90" mass="10092">MRLWNFFLCLLFIDARRTATGSGFNDSARTLGRATERNAISFLLSGSNLPFSLFSKTKALQLLQRTARTRSSAHPPLYLDLLPRCDASIN</sequence>
<evidence type="ECO:0008006" key="4">
    <source>
        <dbReference type="Google" id="ProtNLM"/>
    </source>
</evidence>
<dbReference type="AlphaFoldDB" id="A0A1Y2CT43"/>
<dbReference type="Proteomes" id="UP000193467">
    <property type="component" value="Unassembled WGS sequence"/>
</dbReference>
<keyword evidence="1" id="KW-0732">Signal</keyword>
<organism evidence="2 3">
    <name type="scientific">Leucosporidium creatinivorum</name>
    <dbReference type="NCBI Taxonomy" id="106004"/>
    <lineage>
        <taxon>Eukaryota</taxon>
        <taxon>Fungi</taxon>
        <taxon>Dikarya</taxon>
        <taxon>Basidiomycota</taxon>
        <taxon>Pucciniomycotina</taxon>
        <taxon>Microbotryomycetes</taxon>
        <taxon>Leucosporidiales</taxon>
        <taxon>Leucosporidium</taxon>
    </lineage>
</organism>
<name>A0A1Y2CT43_9BASI</name>
<evidence type="ECO:0000313" key="2">
    <source>
        <dbReference type="EMBL" id="ORY50191.1"/>
    </source>
</evidence>
<reference evidence="2 3" key="1">
    <citation type="submission" date="2016-07" db="EMBL/GenBank/DDBJ databases">
        <title>Pervasive Adenine N6-methylation of Active Genes in Fungi.</title>
        <authorList>
            <consortium name="DOE Joint Genome Institute"/>
            <person name="Mondo S.J."/>
            <person name="Dannebaum R.O."/>
            <person name="Kuo R.C."/>
            <person name="Labutti K."/>
            <person name="Haridas S."/>
            <person name="Kuo A."/>
            <person name="Salamov A."/>
            <person name="Ahrendt S.R."/>
            <person name="Lipzen A."/>
            <person name="Sullivan W."/>
            <person name="Andreopoulos W.B."/>
            <person name="Clum A."/>
            <person name="Lindquist E."/>
            <person name="Daum C."/>
            <person name="Ramamoorthy G.K."/>
            <person name="Gryganskyi A."/>
            <person name="Culley D."/>
            <person name="Magnuson J.K."/>
            <person name="James T.Y."/>
            <person name="O'Malley M.A."/>
            <person name="Stajich J.E."/>
            <person name="Spatafora J.W."/>
            <person name="Visel A."/>
            <person name="Grigoriev I.V."/>
        </authorList>
    </citation>
    <scope>NUCLEOTIDE SEQUENCE [LARGE SCALE GENOMIC DNA]</scope>
    <source>
        <strain evidence="2 3">62-1032</strain>
    </source>
</reference>
<feature type="signal peptide" evidence="1">
    <location>
        <begin position="1"/>
        <end position="21"/>
    </location>
</feature>
<dbReference type="EMBL" id="MCGR01000110">
    <property type="protein sequence ID" value="ORY50191.1"/>
    <property type="molecule type" value="Genomic_DNA"/>
</dbReference>
<dbReference type="InParanoid" id="A0A1Y2CT43"/>
<comment type="caution">
    <text evidence="2">The sequence shown here is derived from an EMBL/GenBank/DDBJ whole genome shotgun (WGS) entry which is preliminary data.</text>
</comment>
<accession>A0A1Y2CT43</accession>
<keyword evidence="3" id="KW-1185">Reference proteome</keyword>
<proteinExistence type="predicted"/>
<gene>
    <name evidence="2" type="ORF">BCR35DRAFT_25076</name>
</gene>
<protein>
    <recommendedName>
        <fullName evidence="4">Secreted protein</fullName>
    </recommendedName>
</protein>
<evidence type="ECO:0000256" key="1">
    <source>
        <dbReference type="SAM" id="SignalP"/>
    </source>
</evidence>